<dbReference type="Gene3D" id="3.40.50.1580">
    <property type="entry name" value="Nucleoside phosphorylase domain"/>
    <property type="match status" value="1"/>
</dbReference>
<evidence type="ECO:0000259" key="1">
    <source>
        <dbReference type="Pfam" id="PF01048"/>
    </source>
</evidence>
<gene>
    <name evidence="2" type="ORF">PACLA_8A043976</name>
</gene>
<organism evidence="2 3">
    <name type="scientific">Paramuricea clavata</name>
    <name type="common">Red gorgonian</name>
    <name type="synonym">Violescent sea-whip</name>
    <dbReference type="NCBI Taxonomy" id="317549"/>
    <lineage>
        <taxon>Eukaryota</taxon>
        <taxon>Metazoa</taxon>
        <taxon>Cnidaria</taxon>
        <taxon>Anthozoa</taxon>
        <taxon>Octocorallia</taxon>
        <taxon>Malacalcyonacea</taxon>
        <taxon>Plexauridae</taxon>
        <taxon>Paramuricea</taxon>
    </lineage>
</organism>
<reference evidence="2" key="1">
    <citation type="submission" date="2020-04" db="EMBL/GenBank/DDBJ databases">
        <authorList>
            <person name="Alioto T."/>
            <person name="Alioto T."/>
            <person name="Gomez Garrido J."/>
        </authorList>
    </citation>
    <scope>NUCLEOTIDE SEQUENCE</scope>
    <source>
        <strain evidence="2">A484AB</strain>
    </source>
</reference>
<name>A0A6S7I109_PARCT</name>
<dbReference type="GO" id="GO:0009116">
    <property type="term" value="P:nucleoside metabolic process"/>
    <property type="evidence" value="ECO:0007669"/>
    <property type="project" value="InterPro"/>
</dbReference>
<dbReference type="SUPFAM" id="SSF53167">
    <property type="entry name" value="Purine and uridine phosphorylases"/>
    <property type="match status" value="1"/>
</dbReference>
<dbReference type="GO" id="GO:0019284">
    <property type="term" value="P:L-methionine salvage from S-adenosylmethionine"/>
    <property type="evidence" value="ECO:0007669"/>
    <property type="project" value="TreeGrafter"/>
</dbReference>
<comment type="caution">
    <text evidence="2">The sequence shown here is derived from an EMBL/GenBank/DDBJ whole genome shotgun (WGS) entry which is preliminary data.</text>
</comment>
<dbReference type="GO" id="GO:0008930">
    <property type="term" value="F:methylthioadenosine nucleosidase activity"/>
    <property type="evidence" value="ECO:0007669"/>
    <property type="project" value="TreeGrafter"/>
</dbReference>
<evidence type="ECO:0000313" key="2">
    <source>
        <dbReference type="EMBL" id="CAB4010173.1"/>
    </source>
</evidence>
<feature type="domain" description="Nucleoside phosphorylase" evidence="1">
    <location>
        <begin position="76"/>
        <end position="255"/>
    </location>
</feature>
<dbReference type="Proteomes" id="UP001152795">
    <property type="component" value="Unassembled WGS sequence"/>
</dbReference>
<accession>A0A6S7I109</accession>
<protein>
    <submittedName>
        <fullName evidence="2">5 -methylthioadenosine S-adenosylhomocysteine nucleosidase-like isoform X1</fullName>
    </submittedName>
</protein>
<dbReference type="InterPro" id="IPR000845">
    <property type="entry name" value="Nucleoside_phosphorylase_d"/>
</dbReference>
<dbReference type="Pfam" id="PF01048">
    <property type="entry name" value="PNP_UDP_1"/>
    <property type="match status" value="1"/>
</dbReference>
<evidence type="ECO:0000313" key="3">
    <source>
        <dbReference type="Proteomes" id="UP001152795"/>
    </source>
</evidence>
<dbReference type="EMBL" id="CACRXK020006699">
    <property type="protein sequence ID" value="CAB4010173.1"/>
    <property type="molecule type" value="Genomic_DNA"/>
</dbReference>
<dbReference type="GO" id="GO:0005829">
    <property type="term" value="C:cytosol"/>
    <property type="evidence" value="ECO:0007669"/>
    <property type="project" value="TreeGrafter"/>
</dbReference>
<dbReference type="PANTHER" id="PTHR46832">
    <property type="entry name" value="5'-METHYLTHIOADENOSINE/S-ADENOSYLHOMOCYSTEINE NUCLEOSIDASE"/>
    <property type="match status" value="1"/>
</dbReference>
<dbReference type="PANTHER" id="PTHR46832:SF1">
    <property type="entry name" value="5'-METHYLTHIOADENOSINE_S-ADENOSYLHOMOCYSTEINE NUCLEOSIDASE"/>
    <property type="match status" value="1"/>
</dbReference>
<dbReference type="OrthoDB" id="1577640at2759"/>
<sequence length="308" mass="34425">MSWQGNNRVATPPELNFTLKTESDFNNQPHDWPRNEIQSQLPTDILLITANIHESSACYSYMKPVRQWYCKKLRRCVYFGQFGDNDDQNVKVALMKCELGYNEGKLAMKNAAEILKPKIALFVGTCASKEPEKVKLGDVVISAKLGTYDREVMPDGTVDYRGAKVSETVAPLILSAADGWEPPLKDLNSLNVEVYRDAVILSGSDDNHKRQEDLVDYCRDGLGLEMKSADIYAAANDLKMEWAVVKGVSSFAGSGDMTKPWQSFASTMAASVVYNMFKNPVVLEDWPHNEETQDAKGNYSFLIGMKLP</sequence>
<proteinExistence type="predicted"/>
<dbReference type="InterPro" id="IPR035994">
    <property type="entry name" value="Nucleoside_phosphorylase_sf"/>
</dbReference>
<dbReference type="GO" id="GO:0008782">
    <property type="term" value="F:adenosylhomocysteine nucleosidase activity"/>
    <property type="evidence" value="ECO:0007669"/>
    <property type="project" value="TreeGrafter"/>
</dbReference>
<keyword evidence="3" id="KW-1185">Reference proteome</keyword>
<dbReference type="AlphaFoldDB" id="A0A6S7I109"/>